<dbReference type="Proteomes" id="UP000595332">
    <property type="component" value="Chromosome"/>
</dbReference>
<reference evidence="2 3" key="1">
    <citation type="journal article" date="2008" name="Int. J. Syst. Evol. Microbiol.">
        <title>Neptunomonas japonica sp. nov., an Osedax japonicus symbiont-like bacterium isolated from sediment adjacent to sperm whale carcasses off Kagoshima, Japan.</title>
        <authorList>
            <person name="Miyazaki M."/>
            <person name="Nogi Y."/>
            <person name="Fujiwara Y."/>
            <person name="Kawato M."/>
            <person name="Kubokawa K."/>
            <person name="Horikoshi K."/>
        </authorList>
    </citation>
    <scope>NUCLEOTIDE SEQUENCE [LARGE SCALE GENOMIC DNA]</scope>
    <source>
        <strain evidence="2 3">JAMM 1380</strain>
    </source>
</reference>
<feature type="transmembrane region" description="Helical" evidence="1">
    <location>
        <begin position="21"/>
        <end position="40"/>
    </location>
</feature>
<accession>A0A7R6SWW8</accession>
<evidence type="ECO:0000256" key="1">
    <source>
        <dbReference type="SAM" id="Phobius"/>
    </source>
</evidence>
<organism evidence="2 3">
    <name type="scientific">Neptunomonas japonica JAMM 1380</name>
    <dbReference type="NCBI Taxonomy" id="1441457"/>
    <lineage>
        <taxon>Bacteria</taxon>
        <taxon>Pseudomonadati</taxon>
        <taxon>Pseudomonadota</taxon>
        <taxon>Gammaproteobacteria</taxon>
        <taxon>Oceanospirillales</taxon>
        <taxon>Oceanospirillaceae</taxon>
        <taxon>Neptunomonas</taxon>
    </lineage>
</organism>
<keyword evidence="3" id="KW-1185">Reference proteome</keyword>
<gene>
    <name evidence="2" type="ORF">NEJAP_2901</name>
</gene>
<dbReference type="KEGG" id="njp:NEJAP_2901"/>
<evidence type="ECO:0000313" key="2">
    <source>
        <dbReference type="EMBL" id="BBB30841.1"/>
    </source>
</evidence>
<keyword evidence="1" id="KW-0472">Membrane</keyword>
<keyword evidence="1" id="KW-0812">Transmembrane</keyword>
<protein>
    <submittedName>
        <fullName evidence="2">Uncharacterized protein</fullName>
    </submittedName>
</protein>
<dbReference type="AlphaFoldDB" id="A0A7R6SWW8"/>
<sequence length="233" mass="26604">MFSYSELAAPMYKGFLRSSQYPLTVVLEVFLTSSIVWVTVKDINTLSTMQIDCFFWVGQKVEVIMENVAQAQSSFPWDQLVLKLIDWPFLLFLIAVFLIFMMKDQLKALVDRSNVKITWGDRSIELNDLADNVDQDMDPIKERIDLLEERLAKITADDLPVELSSSEEPEPTNQDIDKVINVALANPKYKYRTVSGVAREANIPIQTAQKILTSNPKIRVVKARDGKEIYAPR</sequence>
<name>A0A7R6SWW8_9GAMM</name>
<evidence type="ECO:0000313" key="3">
    <source>
        <dbReference type="Proteomes" id="UP000595332"/>
    </source>
</evidence>
<feature type="transmembrane region" description="Helical" evidence="1">
    <location>
        <begin position="84"/>
        <end position="102"/>
    </location>
</feature>
<keyword evidence="1" id="KW-1133">Transmembrane helix</keyword>
<dbReference type="EMBL" id="AP014546">
    <property type="protein sequence ID" value="BBB30841.1"/>
    <property type="molecule type" value="Genomic_DNA"/>
</dbReference>
<proteinExistence type="predicted"/>